<dbReference type="EMBL" id="CP061854">
    <property type="protein sequence ID" value="QOD55571.1"/>
    <property type="molecule type" value="Genomic_DNA"/>
</dbReference>
<sequence length="170" mass="20398">MSLKQAFSFILYHSSLNKLQRRKSRIEEDFYKSQLFIENGYELANGDYEEKLVKELLKMIREKKSDAEIEEFEGMFRNPTALESYQEFFSEHKDKDQRVLLILDNFGKQSEECINVFKEMLNHIDIHTVIDNKTYTDSSQINELKDSLDKAYEYYCLKEAEERKTFTRKL</sequence>
<proteinExistence type="predicted"/>
<evidence type="ECO:0000313" key="1">
    <source>
        <dbReference type="EMBL" id="QOD55571.1"/>
    </source>
</evidence>
<reference evidence="1 2" key="1">
    <citation type="submission" date="2020-09" db="EMBL/GenBank/DDBJ databases">
        <title>Complete, closed and curated genome sequences of Photobacterium damselae subsp. piscicida isolates from Australia indicate localised evolution and additional plasmid-borne pathogenicity mechanisms.</title>
        <authorList>
            <person name="Baseggio L."/>
            <person name="Silayeva O."/>
            <person name="Buller N."/>
            <person name="Landos M."/>
            <person name="Engelstaedter J."/>
            <person name="Barnes A.C."/>
        </authorList>
    </citation>
    <scope>NUCLEOTIDE SEQUENCE [LARGE SCALE GENOMIC DNA]</scope>
    <source>
        <strain evidence="1 2">AS-16-0540-1</strain>
    </source>
</reference>
<evidence type="ECO:0000313" key="2">
    <source>
        <dbReference type="Proteomes" id="UP000516656"/>
    </source>
</evidence>
<dbReference type="Proteomes" id="UP000516656">
    <property type="component" value="Chromosome 1"/>
</dbReference>
<name>A0A7L8A103_PHODP</name>
<gene>
    <name evidence="1" type="ORF">IC627_09465</name>
</gene>
<organism evidence="1 2">
    <name type="scientific">Photobacterium damsela subsp. piscicida</name>
    <name type="common">Pasteurella piscicida</name>
    <dbReference type="NCBI Taxonomy" id="38294"/>
    <lineage>
        <taxon>Bacteria</taxon>
        <taxon>Pseudomonadati</taxon>
        <taxon>Pseudomonadota</taxon>
        <taxon>Gammaproteobacteria</taxon>
        <taxon>Vibrionales</taxon>
        <taxon>Vibrionaceae</taxon>
        <taxon>Photobacterium</taxon>
    </lineage>
</organism>
<dbReference type="AlphaFoldDB" id="A0A7L8A103"/>
<accession>A0A7L8A103</accession>
<protein>
    <submittedName>
        <fullName evidence="1">Uncharacterized protein</fullName>
    </submittedName>
</protein>